<dbReference type="SUPFAM" id="SSF81301">
    <property type="entry name" value="Nucleotidyltransferase"/>
    <property type="match status" value="1"/>
</dbReference>
<dbReference type="PROSITE" id="PS51880">
    <property type="entry name" value="TGS"/>
    <property type="match status" value="1"/>
</dbReference>
<evidence type="ECO:0000256" key="3">
    <source>
        <dbReference type="SAM" id="Coils"/>
    </source>
</evidence>
<dbReference type="GO" id="GO:0015969">
    <property type="term" value="P:guanosine tetraphosphate metabolic process"/>
    <property type="evidence" value="ECO:0007669"/>
    <property type="project" value="InterPro"/>
</dbReference>
<evidence type="ECO:0000259" key="5">
    <source>
        <dbReference type="PROSITE" id="PS51880"/>
    </source>
</evidence>
<dbReference type="InterPro" id="IPR006674">
    <property type="entry name" value="HD_domain"/>
</dbReference>
<dbReference type="CDD" id="cd01668">
    <property type="entry name" value="TGS_RSH"/>
    <property type="match status" value="1"/>
</dbReference>
<dbReference type="InterPro" id="IPR012675">
    <property type="entry name" value="Beta-grasp_dom_sf"/>
</dbReference>
<evidence type="ECO:0000259" key="4">
    <source>
        <dbReference type="PROSITE" id="PS51831"/>
    </source>
</evidence>
<dbReference type="RefSeq" id="WP_369000107.1">
    <property type="nucleotide sequence ID" value="NZ_CP158487.1"/>
</dbReference>
<dbReference type="FunFam" id="3.10.20.30:FF:000002">
    <property type="entry name" value="GTP pyrophosphokinase (RelA/SpoT)"/>
    <property type="match status" value="1"/>
</dbReference>
<dbReference type="SUPFAM" id="SSF81271">
    <property type="entry name" value="TGS-like"/>
    <property type="match status" value="1"/>
</dbReference>
<feature type="domain" description="TGS" evidence="5">
    <location>
        <begin position="396"/>
        <end position="457"/>
    </location>
</feature>
<dbReference type="Gene3D" id="1.10.3210.10">
    <property type="entry name" value="Hypothetical protein af1432"/>
    <property type="match status" value="1"/>
</dbReference>
<dbReference type="NCBIfam" id="TIGR00691">
    <property type="entry name" value="spoT_relA"/>
    <property type="match status" value="1"/>
</dbReference>
<organism evidence="6">
    <name type="scientific">Candidatus Nanosynbacter sp. TM7-074</name>
    <dbReference type="NCBI Taxonomy" id="3158573"/>
    <lineage>
        <taxon>Bacteria</taxon>
        <taxon>Candidatus Saccharimonadota</taxon>
        <taxon>Candidatus Saccharimonadia</taxon>
        <taxon>Candidatus Nanosynbacterales</taxon>
        <taxon>Candidatus Nanosynbacteraceae</taxon>
        <taxon>Candidatus Nanosynbacter</taxon>
    </lineage>
</organism>
<dbReference type="FunFam" id="1.10.3210.10:FF:000001">
    <property type="entry name" value="GTP pyrophosphokinase RelA"/>
    <property type="match status" value="1"/>
</dbReference>
<dbReference type="Gene3D" id="3.30.460.10">
    <property type="entry name" value="Beta Polymerase, domain 2"/>
    <property type="match status" value="1"/>
</dbReference>
<dbReference type="InterPro" id="IPR004095">
    <property type="entry name" value="TGS"/>
</dbReference>
<comment type="function">
    <text evidence="2">In eubacteria ppGpp (guanosine 3'-diphosphate 5'-diphosphate) is a mediator of the stringent response that coordinates a variety of cellular activities in response to changes in nutritional abundance.</text>
</comment>
<accession>A0AB39JCR7</accession>
<dbReference type="PANTHER" id="PTHR21262">
    <property type="entry name" value="GUANOSINE-3',5'-BIS DIPHOSPHATE 3'-PYROPHOSPHOHYDROLASE"/>
    <property type="match status" value="1"/>
</dbReference>
<dbReference type="PROSITE" id="PS51831">
    <property type="entry name" value="HD"/>
    <property type="match status" value="1"/>
</dbReference>
<evidence type="ECO:0000313" key="6">
    <source>
        <dbReference type="EMBL" id="XDN89543.1"/>
    </source>
</evidence>
<dbReference type="SMART" id="SM00471">
    <property type="entry name" value="HDc"/>
    <property type="match status" value="1"/>
</dbReference>
<dbReference type="InterPro" id="IPR004811">
    <property type="entry name" value="RelA/Spo_fam"/>
</dbReference>
<evidence type="ECO:0000256" key="2">
    <source>
        <dbReference type="RuleBase" id="RU003847"/>
    </source>
</evidence>
<dbReference type="EMBL" id="CP158487">
    <property type="protein sequence ID" value="XDN89543.1"/>
    <property type="molecule type" value="Genomic_DNA"/>
</dbReference>
<dbReference type="InterPro" id="IPR043519">
    <property type="entry name" value="NT_sf"/>
</dbReference>
<evidence type="ECO:0000256" key="1">
    <source>
        <dbReference type="ARBA" id="ARBA00025704"/>
    </source>
</evidence>
<reference evidence="6" key="1">
    <citation type="submission" date="2024-06" db="EMBL/GenBank/DDBJ databases">
        <authorList>
            <person name="Atkinson C."/>
            <person name="McLean J."/>
            <person name="Gallagher L."/>
            <person name="Bor B."/>
            <person name="Mougous J."/>
        </authorList>
    </citation>
    <scope>NUCLEOTIDE SEQUENCE</scope>
    <source>
        <strain evidence="6">TM7-074</strain>
    </source>
</reference>
<dbReference type="Gene3D" id="3.10.20.30">
    <property type="match status" value="1"/>
</dbReference>
<dbReference type="InterPro" id="IPR007685">
    <property type="entry name" value="RelA_SpoT"/>
</dbReference>
<dbReference type="InterPro" id="IPR033655">
    <property type="entry name" value="TGS_RelA/SpoT"/>
</dbReference>
<dbReference type="SMART" id="SM00954">
    <property type="entry name" value="RelA_SpoT"/>
    <property type="match status" value="1"/>
</dbReference>
<protein>
    <submittedName>
        <fullName evidence="6">RelA/SpoT family protein</fullName>
    </submittedName>
</protein>
<feature type="coiled-coil region" evidence="3">
    <location>
        <begin position="203"/>
        <end position="230"/>
    </location>
</feature>
<dbReference type="Pfam" id="PF13328">
    <property type="entry name" value="HD_4"/>
    <property type="match status" value="1"/>
</dbReference>
<dbReference type="GO" id="GO:0005886">
    <property type="term" value="C:plasma membrane"/>
    <property type="evidence" value="ECO:0007669"/>
    <property type="project" value="TreeGrafter"/>
</dbReference>
<comment type="similarity">
    <text evidence="2">Belongs to the relA/spoT family.</text>
</comment>
<dbReference type="CDD" id="cd00077">
    <property type="entry name" value="HDc"/>
    <property type="match status" value="1"/>
</dbReference>
<dbReference type="SUPFAM" id="SSF109604">
    <property type="entry name" value="HD-domain/PDEase-like"/>
    <property type="match status" value="1"/>
</dbReference>
<feature type="domain" description="HD" evidence="4">
    <location>
        <begin position="44"/>
        <end position="148"/>
    </location>
</feature>
<gene>
    <name evidence="6" type="ORF">TM074_02430</name>
</gene>
<comment type="pathway">
    <text evidence="1">Purine metabolism.</text>
</comment>
<proteinExistence type="inferred from homology"/>
<dbReference type="Pfam" id="PF02824">
    <property type="entry name" value="TGS"/>
    <property type="match status" value="1"/>
</dbReference>
<dbReference type="InterPro" id="IPR012676">
    <property type="entry name" value="TGS-like"/>
</dbReference>
<keyword evidence="3" id="KW-0175">Coiled coil</keyword>
<name>A0AB39JCR7_9BACT</name>
<dbReference type="Pfam" id="PF04607">
    <property type="entry name" value="RelA_SpoT"/>
    <property type="match status" value="1"/>
</dbReference>
<dbReference type="AlphaFoldDB" id="A0AB39JCR7"/>
<sequence>MTREELLSIAEQKYDEVPVLVLASAIDYATEKHAGQKRKSGEPYINHPLAVAEILIEWGMDIYTVVAGVLHDTVEDTDATLDELESLFGRDVAFLVDGVTKVSQARAGMRSLDSYLPHTKDNLTKLMIAVGEDVRVIIIKLADRLHNMRTLQFMSPEKQKKIARETIEVFAPLADRLNMGRVRVQLEELSFKYLMPKDFHRTKSLMDSRLKKSQRKLDRVRREVEARLKEEKLVFQMDGRVKSVYSLFKKLDKVGDIDKIYDLIALRVIVDDLSTGYLVLGILHDMYQPMYERIKDYVANPKPNGYQSLHTTVQTPSGQIVEFQIRTKEMHEYAERGLAASFHYNEQKLTDAYKKGRIGSMPADLSWIRELQEAAALAGEGKRFDSDKFRMKLFSDRIFVYSPKGDIYDLPSGALPLDYAYRIHSDIAAHASGFKVNGVMKPFNYELQHGDVVEVLTSKSAKPKLAWRDMVITPHAKDKLRMQLSKSGGVLGHLTGLTDGVSSLFRNR</sequence>
<dbReference type="CDD" id="cd05399">
    <property type="entry name" value="NT_Rel-Spo_like"/>
    <property type="match status" value="1"/>
</dbReference>
<dbReference type="InterPro" id="IPR003607">
    <property type="entry name" value="HD/PDEase_dom"/>
</dbReference>
<dbReference type="PANTHER" id="PTHR21262:SF31">
    <property type="entry name" value="GTP PYROPHOSPHOKINASE"/>
    <property type="match status" value="1"/>
</dbReference>